<dbReference type="PROSITE" id="PS50113">
    <property type="entry name" value="PAC"/>
    <property type="match status" value="1"/>
</dbReference>
<feature type="domain" description="HD-GYP" evidence="4">
    <location>
        <begin position="668"/>
        <end position="856"/>
    </location>
</feature>
<dbReference type="CDD" id="cd01949">
    <property type="entry name" value="GGDEF"/>
    <property type="match status" value="1"/>
</dbReference>
<dbReference type="InterPro" id="IPR003607">
    <property type="entry name" value="HD/PDEase_dom"/>
</dbReference>
<dbReference type="SMART" id="SM00471">
    <property type="entry name" value="HDc"/>
    <property type="match status" value="1"/>
</dbReference>
<dbReference type="AlphaFoldDB" id="A0A162N4P6"/>
<name>A0A162N4P6_9FIRM</name>
<accession>A0A162N4P6</accession>
<feature type="domain" description="GGDEF" evidence="3">
    <location>
        <begin position="547"/>
        <end position="678"/>
    </location>
</feature>
<dbReference type="Pfam" id="PF13487">
    <property type="entry name" value="HD_5"/>
    <property type="match status" value="1"/>
</dbReference>
<dbReference type="InterPro" id="IPR029787">
    <property type="entry name" value="Nucleotide_cyclase"/>
</dbReference>
<keyword evidence="5" id="KW-0378">Hydrolase</keyword>
<evidence type="ECO:0000259" key="3">
    <source>
        <dbReference type="PROSITE" id="PS50887"/>
    </source>
</evidence>
<dbReference type="SUPFAM" id="SSF109604">
    <property type="entry name" value="HD-domain/PDEase-like"/>
    <property type="match status" value="1"/>
</dbReference>
<dbReference type="InterPro" id="IPR013656">
    <property type="entry name" value="PAS_4"/>
</dbReference>
<dbReference type="CDD" id="cd00077">
    <property type="entry name" value="HDc"/>
    <property type="match status" value="1"/>
</dbReference>
<dbReference type="PATRIC" id="fig|520767.4.peg.20"/>
<dbReference type="CDD" id="cd00130">
    <property type="entry name" value="PAS"/>
    <property type="match status" value="3"/>
</dbReference>
<dbReference type="PROSITE" id="PS50887">
    <property type="entry name" value="GGDEF"/>
    <property type="match status" value="1"/>
</dbReference>
<dbReference type="Gene3D" id="1.10.3210.10">
    <property type="entry name" value="Hypothetical protein af1432"/>
    <property type="match status" value="1"/>
</dbReference>
<dbReference type="InterPro" id="IPR000160">
    <property type="entry name" value="GGDEF_dom"/>
</dbReference>
<feature type="domain" description="PAS" evidence="1">
    <location>
        <begin position="35"/>
        <end position="62"/>
    </location>
</feature>
<dbReference type="Pfam" id="PF13426">
    <property type="entry name" value="PAS_9"/>
    <property type="match status" value="3"/>
</dbReference>
<dbReference type="PROSITE" id="PS51832">
    <property type="entry name" value="HD_GYP"/>
    <property type="match status" value="1"/>
</dbReference>
<evidence type="ECO:0000259" key="1">
    <source>
        <dbReference type="PROSITE" id="PS50112"/>
    </source>
</evidence>
<dbReference type="InterPro" id="IPR000700">
    <property type="entry name" value="PAS-assoc_C"/>
</dbReference>
<proteinExistence type="predicted"/>
<dbReference type="InterPro" id="IPR052020">
    <property type="entry name" value="Cyclic_di-GMP/3'3'-cGAMP_PDE"/>
</dbReference>
<dbReference type="Gene3D" id="3.30.450.20">
    <property type="entry name" value="PAS domain"/>
    <property type="match status" value="4"/>
</dbReference>
<dbReference type="SUPFAM" id="SSF55073">
    <property type="entry name" value="Nucleotide cyclase"/>
    <property type="match status" value="1"/>
</dbReference>
<sequence>MEEKIIFDILKQVPFGIAYHKIVLNNGGIPEDYIFLDVNPAFEEMTGLKREDIVGKKVTEVLPGIKEDTFDWIKFYGQIALNGGKEEFTRYSNVLKRWYKITAFSPKKEYFVTCIQEITNEMERIKTLEKQQKIIKNLNIELEKIFNGTQDAMFLVRVKNGEFRYIRNNITHQKLTGFSLEDIKDKTPVELLGSELGEKIEGDLKKCAEAQKTITYEETLKLPGGERTWLTSLTPVIENNAVKYIICSRKDITLQKKAEKEKEELLQRYHAMFNEHTAVMLLIEPFTGKILDANPAACLFYGYTKEELLKMHIQDINMLPKDEVEKMRLMALKEKQKYFVFPHRLKNGEIKLVDVFSAPINYGGKKVLFSIIFDVTEREELKRKLYEEKELLKITLNSIGDGVVTTDSLGRITSINDAAQEITGWDKKEAAGRLFADVFCLVSEETGEKVDNPVEKVIESGKVIGLANHTALIRKDGQKVPIADSAAPIKDKDGKIFGVVMVFRDVTKEKEWQDKILYLSTHDVLTGLYNRRYIEEQIKKMELLKETPFAVIMADVNGLKLTNDVFGHDEGDKLLKKAAEVIKKSCREKDIIARWGGDEFLIILPGAKASEACELVKKIKDECEKQSEEKIKPSIALGYAVKESPEEKTEKVLKEAEEMMYRNKYNERKSYRKSIIDTLLATLFAKSTETMEHAERLRHYCKIMGSKMGLSQKEMDELLLLSVLHDIGKIGIPEEILKKPSSLTDSEWEEMKKHPEIGCRIAQNTPELMDVADYILCHHERWDGEGYPKGLKGEEIPLICRIIAVVDAYDAMTSDRPYRKALTKEEAVAELKKNAGSQFDPEIVEIFLKALEEEKI</sequence>
<dbReference type="SMART" id="SM00091">
    <property type="entry name" value="PAS"/>
    <property type="match status" value="4"/>
</dbReference>
<evidence type="ECO:0000313" key="6">
    <source>
        <dbReference type="Proteomes" id="UP000075737"/>
    </source>
</evidence>
<keyword evidence="6" id="KW-1185">Reference proteome</keyword>
<reference evidence="5 6" key="1">
    <citation type="submission" date="2015-12" db="EMBL/GenBank/DDBJ databases">
        <title>Draft genome of Thermovenabulum gondwanense isolated from a red thermophilic microbial mat colonisisng an outflow channel of a bore well.</title>
        <authorList>
            <person name="Patel B.K."/>
        </authorList>
    </citation>
    <scope>NUCLEOTIDE SEQUENCE [LARGE SCALE GENOMIC DNA]</scope>
    <source>
        <strain evidence="5 6">R270</strain>
    </source>
</reference>
<dbReference type="Pfam" id="PF00990">
    <property type="entry name" value="GGDEF"/>
    <property type="match status" value="1"/>
</dbReference>
<dbReference type="EC" id="3.1.4.52" evidence="5"/>
<dbReference type="Gene3D" id="3.30.70.270">
    <property type="match status" value="1"/>
</dbReference>
<dbReference type="NCBIfam" id="TIGR00254">
    <property type="entry name" value="GGDEF"/>
    <property type="match status" value="1"/>
</dbReference>
<evidence type="ECO:0000259" key="4">
    <source>
        <dbReference type="PROSITE" id="PS51832"/>
    </source>
</evidence>
<evidence type="ECO:0000259" key="2">
    <source>
        <dbReference type="PROSITE" id="PS50113"/>
    </source>
</evidence>
<dbReference type="SMART" id="SM00086">
    <property type="entry name" value="PAC"/>
    <property type="match status" value="3"/>
</dbReference>
<dbReference type="Pfam" id="PF08448">
    <property type="entry name" value="PAS_4"/>
    <property type="match status" value="1"/>
</dbReference>
<dbReference type="PROSITE" id="PS50112">
    <property type="entry name" value="PAS"/>
    <property type="match status" value="2"/>
</dbReference>
<dbReference type="RefSeq" id="WP_068747226.1">
    <property type="nucleotide sequence ID" value="NZ_LOHZ01000012.1"/>
</dbReference>
<protein>
    <submittedName>
        <fullName evidence="5">Cyclic di-GMP phosphodiesterase response regulator RpfG</fullName>
        <ecNumber evidence="5">3.1.4.52</ecNumber>
    </submittedName>
</protein>
<dbReference type="InterPro" id="IPR037522">
    <property type="entry name" value="HD_GYP_dom"/>
</dbReference>
<dbReference type="NCBIfam" id="TIGR00229">
    <property type="entry name" value="sensory_box"/>
    <property type="match status" value="4"/>
</dbReference>
<dbReference type="STRING" id="520767.ATZ99_00180"/>
<dbReference type="EMBL" id="LOHZ01000012">
    <property type="protein sequence ID" value="KYO69609.1"/>
    <property type="molecule type" value="Genomic_DNA"/>
</dbReference>
<dbReference type="SMART" id="SM00267">
    <property type="entry name" value="GGDEF"/>
    <property type="match status" value="1"/>
</dbReference>
<dbReference type="InterPro" id="IPR001610">
    <property type="entry name" value="PAC"/>
</dbReference>
<gene>
    <name evidence="5" type="primary">rpfG_1</name>
    <name evidence="5" type="ORF">ATZ99_00180</name>
</gene>
<evidence type="ECO:0000313" key="5">
    <source>
        <dbReference type="EMBL" id="KYO69609.1"/>
    </source>
</evidence>
<dbReference type="SUPFAM" id="SSF55785">
    <property type="entry name" value="PYP-like sensor domain (PAS domain)"/>
    <property type="match status" value="4"/>
</dbReference>
<comment type="caution">
    <text evidence="5">The sequence shown here is derived from an EMBL/GenBank/DDBJ whole genome shotgun (WGS) entry which is preliminary data.</text>
</comment>
<dbReference type="InterPro" id="IPR043128">
    <property type="entry name" value="Rev_trsase/Diguanyl_cyclase"/>
</dbReference>
<dbReference type="InterPro" id="IPR035965">
    <property type="entry name" value="PAS-like_dom_sf"/>
</dbReference>
<dbReference type="Proteomes" id="UP000075737">
    <property type="component" value="Unassembled WGS sequence"/>
</dbReference>
<organism evidence="5 6">
    <name type="scientific">Thermovenabulum gondwanense</name>
    <dbReference type="NCBI Taxonomy" id="520767"/>
    <lineage>
        <taxon>Bacteria</taxon>
        <taxon>Bacillati</taxon>
        <taxon>Bacillota</taxon>
        <taxon>Clostridia</taxon>
        <taxon>Thermosediminibacterales</taxon>
        <taxon>Thermosediminibacteraceae</taxon>
        <taxon>Thermovenabulum</taxon>
    </lineage>
</organism>
<feature type="domain" description="PAS" evidence="1">
    <location>
        <begin position="388"/>
        <end position="461"/>
    </location>
</feature>
<dbReference type="GO" id="GO:0071111">
    <property type="term" value="F:cyclic-guanylate-specific phosphodiesterase activity"/>
    <property type="evidence" value="ECO:0007669"/>
    <property type="project" value="UniProtKB-EC"/>
</dbReference>
<feature type="domain" description="PAC" evidence="2">
    <location>
        <begin position="466"/>
        <end position="518"/>
    </location>
</feature>
<dbReference type="PANTHER" id="PTHR45228">
    <property type="entry name" value="CYCLIC DI-GMP PHOSPHODIESTERASE TM_0186-RELATED"/>
    <property type="match status" value="1"/>
</dbReference>
<dbReference type="OrthoDB" id="10822at2"/>
<dbReference type="PANTHER" id="PTHR45228:SF1">
    <property type="entry name" value="CYCLIC DI-GMP PHOSPHODIESTERASE TM_0186"/>
    <property type="match status" value="1"/>
</dbReference>
<dbReference type="InterPro" id="IPR000014">
    <property type="entry name" value="PAS"/>
</dbReference>